<name>A0ABM9Y0B2_YERBE</name>
<proteinExistence type="predicted"/>
<protein>
    <submittedName>
        <fullName evidence="1">Uncharacterized protein</fullName>
    </submittedName>
</protein>
<reference evidence="1" key="1">
    <citation type="submission" date="2008-12" db="EMBL/GenBank/DDBJ databases">
        <title>Annotation of the Yersinia bercovieri ATCC 43970 genome.</title>
        <authorList>
            <person name="Read T.D."/>
            <person name="Akmal A."/>
            <person name="Bishop-Lilly K."/>
            <person name="Chen P.E."/>
            <person name="Cook C."/>
            <person name="Kiley M.P."/>
            <person name="Lentz S."/>
            <person name="Mateczun A."/>
            <person name="Nagarajan N."/>
            <person name="Nolan N."/>
            <person name="Osborne B.I."/>
            <person name="Pop M."/>
            <person name="Sozhamannan S."/>
            <person name="Stewart A.C."/>
            <person name="Sulakvelidze A."/>
            <person name="Thomason B."/>
            <person name="Willner K."/>
            <person name="Zwick M.E."/>
        </authorList>
    </citation>
    <scope>NUCLEOTIDE SEQUENCE [LARGE SCALE GENOMIC DNA]</scope>
    <source>
        <strain evidence="1">ATCC 43970</strain>
    </source>
</reference>
<evidence type="ECO:0000313" key="2">
    <source>
        <dbReference type="Proteomes" id="UP000010319"/>
    </source>
</evidence>
<dbReference type="EMBL" id="AALC02000015">
    <property type="protein sequence ID" value="EEQ07142.1"/>
    <property type="molecule type" value="Genomic_DNA"/>
</dbReference>
<dbReference type="Proteomes" id="UP000010319">
    <property type="component" value="Unassembled WGS sequence"/>
</dbReference>
<keyword evidence="2" id="KW-1185">Reference proteome</keyword>
<comment type="caution">
    <text evidence="1">The sequence shown here is derived from an EMBL/GenBank/DDBJ whole genome shotgun (WGS) entry which is preliminary data.</text>
</comment>
<evidence type="ECO:0000313" key="1">
    <source>
        <dbReference type="EMBL" id="EEQ07142.1"/>
    </source>
</evidence>
<gene>
    <name evidence="1" type="ORF">yberc0001_3040</name>
</gene>
<sequence>MALFIRYELVNKWLYCINGNHSAAVVLSPGKCSLLPDCTYIQL</sequence>
<organism evidence="1 2">
    <name type="scientific">Yersinia bercovieri ATCC 43970</name>
    <dbReference type="NCBI Taxonomy" id="349968"/>
    <lineage>
        <taxon>Bacteria</taxon>
        <taxon>Pseudomonadati</taxon>
        <taxon>Pseudomonadota</taxon>
        <taxon>Gammaproteobacteria</taxon>
        <taxon>Enterobacterales</taxon>
        <taxon>Yersiniaceae</taxon>
        <taxon>Yersinia</taxon>
    </lineage>
</organism>
<accession>A0ABM9Y0B2</accession>